<dbReference type="InterPro" id="IPR050351">
    <property type="entry name" value="BphY/WalK/GraS-like"/>
</dbReference>
<dbReference type="GO" id="GO:0030295">
    <property type="term" value="F:protein kinase activator activity"/>
    <property type="evidence" value="ECO:0007669"/>
    <property type="project" value="TreeGrafter"/>
</dbReference>
<keyword evidence="10" id="KW-0812">Transmembrane</keyword>
<dbReference type="RefSeq" id="WP_188626366.1">
    <property type="nucleotide sequence ID" value="NZ_BMIL01000005.1"/>
</dbReference>
<evidence type="ECO:0000256" key="10">
    <source>
        <dbReference type="SAM" id="Phobius"/>
    </source>
</evidence>
<evidence type="ECO:0000256" key="8">
    <source>
        <dbReference type="ARBA" id="ARBA00022840"/>
    </source>
</evidence>
<dbReference type="GO" id="GO:0007234">
    <property type="term" value="P:osmosensory signaling via phosphorelay pathway"/>
    <property type="evidence" value="ECO:0007669"/>
    <property type="project" value="TreeGrafter"/>
</dbReference>
<keyword evidence="10" id="KW-0472">Membrane</keyword>
<dbReference type="PANTHER" id="PTHR42878:SF7">
    <property type="entry name" value="SENSOR HISTIDINE KINASE GLRK"/>
    <property type="match status" value="1"/>
</dbReference>
<dbReference type="SUPFAM" id="SSF47384">
    <property type="entry name" value="Homodimeric domain of signal transducing histidine kinase"/>
    <property type="match status" value="1"/>
</dbReference>
<dbReference type="GO" id="GO:0000156">
    <property type="term" value="F:phosphorelay response regulator activity"/>
    <property type="evidence" value="ECO:0007669"/>
    <property type="project" value="TreeGrafter"/>
</dbReference>
<dbReference type="SUPFAM" id="SSF158472">
    <property type="entry name" value="HAMP domain-like"/>
    <property type="match status" value="1"/>
</dbReference>
<dbReference type="Gene3D" id="1.10.287.130">
    <property type="match status" value="1"/>
</dbReference>
<feature type="transmembrane region" description="Helical" evidence="10">
    <location>
        <begin position="7"/>
        <end position="30"/>
    </location>
</feature>
<keyword evidence="8" id="KW-0067">ATP-binding</keyword>
<evidence type="ECO:0000313" key="14">
    <source>
        <dbReference type="Proteomes" id="UP000651668"/>
    </source>
</evidence>
<keyword evidence="6" id="KW-0547">Nucleotide-binding</keyword>
<gene>
    <name evidence="13" type="ORF">GCM10011387_16100</name>
</gene>
<protein>
    <recommendedName>
        <fullName evidence="3">histidine kinase</fullName>
        <ecNumber evidence="3">2.7.13.3</ecNumber>
    </recommendedName>
</protein>
<keyword evidence="5" id="KW-0808">Transferase</keyword>
<evidence type="ECO:0000256" key="7">
    <source>
        <dbReference type="ARBA" id="ARBA00022777"/>
    </source>
</evidence>
<evidence type="ECO:0000256" key="1">
    <source>
        <dbReference type="ARBA" id="ARBA00000085"/>
    </source>
</evidence>
<dbReference type="Pfam" id="PF00672">
    <property type="entry name" value="HAMP"/>
    <property type="match status" value="1"/>
</dbReference>
<dbReference type="PROSITE" id="PS50109">
    <property type="entry name" value="HIS_KIN"/>
    <property type="match status" value="1"/>
</dbReference>
<keyword evidence="9" id="KW-0902">Two-component regulatory system</keyword>
<dbReference type="PROSITE" id="PS50885">
    <property type="entry name" value="HAMP"/>
    <property type="match status" value="1"/>
</dbReference>
<evidence type="ECO:0000256" key="9">
    <source>
        <dbReference type="ARBA" id="ARBA00023012"/>
    </source>
</evidence>
<dbReference type="InterPro" id="IPR003660">
    <property type="entry name" value="HAMP_dom"/>
</dbReference>
<evidence type="ECO:0000256" key="2">
    <source>
        <dbReference type="ARBA" id="ARBA00004370"/>
    </source>
</evidence>
<dbReference type="InterPro" id="IPR005467">
    <property type="entry name" value="His_kinase_dom"/>
</dbReference>
<reference evidence="13" key="1">
    <citation type="journal article" date="2014" name="Int. J. Syst. Evol. Microbiol.">
        <title>Complete genome sequence of Corynebacterium casei LMG S-19264T (=DSM 44701T), isolated from a smear-ripened cheese.</title>
        <authorList>
            <consortium name="US DOE Joint Genome Institute (JGI-PGF)"/>
            <person name="Walter F."/>
            <person name="Albersmeier A."/>
            <person name="Kalinowski J."/>
            <person name="Ruckert C."/>
        </authorList>
    </citation>
    <scope>NUCLEOTIDE SEQUENCE</scope>
    <source>
        <strain evidence="13">CGMCC 1.15343</strain>
    </source>
</reference>
<comment type="caution">
    <text evidence="13">The sequence shown here is derived from an EMBL/GenBank/DDBJ whole genome shotgun (WGS) entry which is preliminary data.</text>
</comment>
<dbReference type="GO" id="GO:0000155">
    <property type="term" value="F:phosphorelay sensor kinase activity"/>
    <property type="evidence" value="ECO:0007669"/>
    <property type="project" value="InterPro"/>
</dbReference>
<keyword evidence="14" id="KW-1185">Reference proteome</keyword>
<dbReference type="GO" id="GO:0005524">
    <property type="term" value="F:ATP binding"/>
    <property type="evidence" value="ECO:0007669"/>
    <property type="project" value="UniProtKB-KW"/>
</dbReference>
<proteinExistence type="predicted"/>
<reference evidence="13" key="2">
    <citation type="submission" date="2020-09" db="EMBL/GenBank/DDBJ databases">
        <authorList>
            <person name="Sun Q."/>
            <person name="Zhou Y."/>
        </authorList>
    </citation>
    <scope>NUCLEOTIDE SEQUENCE</scope>
    <source>
        <strain evidence="13">CGMCC 1.15343</strain>
    </source>
</reference>
<dbReference type="EMBL" id="BMIL01000005">
    <property type="protein sequence ID" value="GGC63275.1"/>
    <property type="molecule type" value="Genomic_DNA"/>
</dbReference>
<comment type="catalytic activity">
    <reaction evidence="1">
        <text>ATP + protein L-histidine = ADP + protein N-phospho-L-histidine.</text>
        <dbReference type="EC" id="2.7.13.3"/>
    </reaction>
</comment>
<evidence type="ECO:0000313" key="13">
    <source>
        <dbReference type="EMBL" id="GGC63275.1"/>
    </source>
</evidence>
<dbReference type="Pfam" id="PF02518">
    <property type="entry name" value="HATPase_c"/>
    <property type="match status" value="1"/>
</dbReference>
<evidence type="ECO:0000256" key="5">
    <source>
        <dbReference type="ARBA" id="ARBA00022679"/>
    </source>
</evidence>
<dbReference type="InterPro" id="IPR004358">
    <property type="entry name" value="Sig_transdc_His_kin-like_C"/>
</dbReference>
<dbReference type="CDD" id="cd00075">
    <property type="entry name" value="HATPase"/>
    <property type="match status" value="1"/>
</dbReference>
<accession>A0A916XDV1</accession>
<feature type="domain" description="Histidine kinase" evidence="11">
    <location>
        <begin position="235"/>
        <end position="452"/>
    </location>
</feature>
<organism evidence="13 14">
    <name type="scientific">Pedobacter quisquiliarum</name>
    <dbReference type="NCBI Taxonomy" id="1834438"/>
    <lineage>
        <taxon>Bacteria</taxon>
        <taxon>Pseudomonadati</taxon>
        <taxon>Bacteroidota</taxon>
        <taxon>Sphingobacteriia</taxon>
        <taxon>Sphingobacteriales</taxon>
        <taxon>Sphingobacteriaceae</taxon>
        <taxon>Pedobacter</taxon>
    </lineage>
</organism>
<dbReference type="PANTHER" id="PTHR42878">
    <property type="entry name" value="TWO-COMPONENT HISTIDINE KINASE"/>
    <property type="match status" value="1"/>
</dbReference>
<dbReference type="InterPro" id="IPR003661">
    <property type="entry name" value="HisK_dim/P_dom"/>
</dbReference>
<dbReference type="CDD" id="cd06225">
    <property type="entry name" value="HAMP"/>
    <property type="match status" value="1"/>
</dbReference>
<comment type="subcellular location">
    <subcellularLocation>
        <location evidence="2">Membrane</location>
    </subcellularLocation>
</comment>
<feature type="domain" description="HAMP" evidence="12">
    <location>
        <begin position="174"/>
        <end position="227"/>
    </location>
</feature>
<evidence type="ECO:0000259" key="11">
    <source>
        <dbReference type="PROSITE" id="PS50109"/>
    </source>
</evidence>
<dbReference type="Gene3D" id="6.10.340.10">
    <property type="match status" value="1"/>
</dbReference>
<dbReference type="InterPro" id="IPR036097">
    <property type="entry name" value="HisK_dim/P_sf"/>
</dbReference>
<keyword evidence="10" id="KW-1133">Transmembrane helix</keyword>
<dbReference type="GO" id="GO:0016020">
    <property type="term" value="C:membrane"/>
    <property type="evidence" value="ECO:0007669"/>
    <property type="project" value="UniProtKB-SubCell"/>
</dbReference>
<keyword evidence="4" id="KW-0597">Phosphoprotein</keyword>
<sequence length="453" mass="50768">MKFQTKITLLFFAISAAGLILLNAAIFYFVSQFSFKDFFDRLEARVNLTAQTNLFTDRNTDAYKEVRARYLEKLEDEKNYVVKIDSNEDNFPHPLKLPQSFYKSILDNGSAKYNESNHFYFGKTFEAKGARYMVIVAASDPYGFKELTQLKKILIVCFLISIVLSYIAGIVLSHYTMKPIQDITISVKQIKANNLHSRLPEVKGNDVVSSLISTFNTMLTRLETAFETQNNFISNASHELRTPLTIMTSEAELLLSGRKLDPVSEASVKTILAEAEKLHHILTSLLGLAQSGFDGKKQNWQQIRVDELVMNVADAVKKIDADCTIDIDFSTLPEEESQLYTAGNNNLLLLALSNIVMNGCKYSKKQPVKVQAKTENGFIVIVVTDNGIGIPEKDQQHVFEPFFRASNTSEFEGFGIGLPLTLNIIRLHKGSIGISSQEDKGTEIQVYLPISVG</sequence>
<name>A0A916XDV1_9SPHI</name>
<keyword evidence="7 13" id="KW-0418">Kinase</keyword>
<feature type="transmembrane region" description="Helical" evidence="10">
    <location>
        <begin position="153"/>
        <end position="172"/>
    </location>
</feature>
<evidence type="ECO:0000259" key="12">
    <source>
        <dbReference type="PROSITE" id="PS50885"/>
    </source>
</evidence>
<evidence type="ECO:0000256" key="4">
    <source>
        <dbReference type="ARBA" id="ARBA00022553"/>
    </source>
</evidence>
<evidence type="ECO:0000256" key="3">
    <source>
        <dbReference type="ARBA" id="ARBA00012438"/>
    </source>
</evidence>
<dbReference type="SUPFAM" id="SSF55874">
    <property type="entry name" value="ATPase domain of HSP90 chaperone/DNA topoisomerase II/histidine kinase"/>
    <property type="match status" value="1"/>
</dbReference>
<dbReference type="InterPro" id="IPR036890">
    <property type="entry name" value="HATPase_C_sf"/>
</dbReference>
<dbReference type="CDD" id="cd00082">
    <property type="entry name" value="HisKA"/>
    <property type="match status" value="1"/>
</dbReference>
<dbReference type="SMART" id="SM00387">
    <property type="entry name" value="HATPase_c"/>
    <property type="match status" value="1"/>
</dbReference>
<dbReference type="AlphaFoldDB" id="A0A916XDV1"/>
<dbReference type="Gene3D" id="3.30.565.10">
    <property type="entry name" value="Histidine kinase-like ATPase, C-terminal domain"/>
    <property type="match status" value="1"/>
</dbReference>
<evidence type="ECO:0000256" key="6">
    <source>
        <dbReference type="ARBA" id="ARBA00022741"/>
    </source>
</evidence>
<dbReference type="SMART" id="SM00388">
    <property type="entry name" value="HisKA"/>
    <property type="match status" value="1"/>
</dbReference>
<dbReference type="EC" id="2.7.13.3" evidence="3"/>
<dbReference type="Pfam" id="PF00512">
    <property type="entry name" value="HisKA"/>
    <property type="match status" value="1"/>
</dbReference>
<dbReference type="PRINTS" id="PR00344">
    <property type="entry name" value="BCTRLSENSOR"/>
</dbReference>
<dbReference type="InterPro" id="IPR003594">
    <property type="entry name" value="HATPase_dom"/>
</dbReference>
<dbReference type="SMART" id="SM00304">
    <property type="entry name" value="HAMP"/>
    <property type="match status" value="1"/>
</dbReference>
<dbReference type="Proteomes" id="UP000651668">
    <property type="component" value="Unassembled WGS sequence"/>
</dbReference>